<keyword evidence="1 2" id="KW-0238">DNA-binding</keyword>
<dbReference type="SUPFAM" id="SSF52540">
    <property type="entry name" value="P-loop containing nucleoside triphosphate hydrolases"/>
    <property type="match status" value="1"/>
</dbReference>
<name>A0A2A7SDL1_BURGA</name>
<dbReference type="InterPro" id="IPR002182">
    <property type="entry name" value="NB-ARC"/>
</dbReference>
<dbReference type="InterPro" id="IPR036388">
    <property type="entry name" value="WH-like_DNA-bd_sf"/>
</dbReference>
<dbReference type="GO" id="GO:0000160">
    <property type="term" value="P:phosphorelay signal transduction system"/>
    <property type="evidence" value="ECO:0007669"/>
    <property type="project" value="InterPro"/>
</dbReference>
<dbReference type="GO" id="GO:0006355">
    <property type="term" value="P:regulation of DNA-templated transcription"/>
    <property type="evidence" value="ECO:0007669"/>
    <property type="project" value="InterPro"/>
</dbReference>
<dbReference type="InterPro" id="IPR001867">
    <property type="entry name" value="OmpR/PhoB-type_DNA-bd"/>
</dbReference>
<dbReference type="Proteomes" id="UP000220629">
    <property type="component" value="Unassembled WGS sequence"/>
</dbReference>
<dbReference type="AlphaFoldDB" id="A0A2A7SDL1"/>
<sequence>MSKSVSPRAPIRRRVPAPADTPGGRTIAFSRFWLLRDAGLLIADGEIVAIGARPLAILILLIDANGRAVPVATLRDAVWPGLEVDTNTVQSQISALRRALGDDRDLIETVPGRGYRFAGDLRVVERPDVDGGERLARDAAPPDELMALPEADAETAAPRARDTLTHAQPHDPTPFVGRHAELAELLATVPAVRAVTLTGAAGIGKTRLAIEAARGLAPSFPDGVAYVPLATLSAPDRVVHAIADALDVDTRGGELDAAQLADTLRERRLLVVLDHVSPVRHAVARVIEHLTAATQGVHVLATGDTPLAVGGERAIAVAPLGVSADAHQPYDSGNSDALALFFAAFARRQRRDGTPAAARLPADALAAAASICASLDGMPHPVELMAADLAAALASNGDVRSVFVACATDLDRFLAQRSGSRRRLLPHADLQFACLDFVHGRLDAGTRATLRRLGVFHGAFEEGAAIELLIAFDRAIGLDDTPPEAARRRLRQLVSAGLVDDVECDGELRLQLPPSVRRFALATLARTPERATPGALHAALIARIVARRFGAGPFLAPPSVRHDLADLRAALEWAIDTGKPELGADLLDHSAPLWVRLALGDEYVGWARRVAICGNDGEVRRIRPEMRVAAALANALTCKRNAAGEAALQWQRAYEIASACADNSTRLRALLHLFFRAQIRGETDRAREFARKYAEIADAAHWPAAQHNARLIEGLLRAYTGDLHMAIPLLSGMPDGPNVALPDVIREARALATRHGLSLHLIAGAALSTVQWLVGGTPRECEIPELNATDNEPLSCCVALRHACALAVVDDDAPRAEAYAAALVELASSTAPRRWLRTGLDVQRWLLSRQGDASAALSLVEEIARRFESHRVPPVELAFVTTLLPAIPVATTPALADTLAQGIAQAVRRADRTGERWTMPWLLHLQGVLSRARGEAREVTRRGFLQALRCATEQGAYRIVERIRADLDALDGTAGG</sequence>
<feature type="DNA-binding region" description="OmpR/PhoB-type" evidence="2">
    <location>
        <begin position="24"/>
        <end position="119"/>
    </location>
</feature>
<reference evidence="6" key="1">
    <citation type="submission" date="2017-09" db="EMBL/GenBank/DDBJ databases">
        <title>FDA dAtabase for Regulatory Grade micrObial Sequences (FDA-ARGOS): Supporting development and validation of Infectious Disease Dx tests.</title>
        <authorList>
            <person name="Minogue T."/>
            <person name="Wolcott M."/>
            <person name="Wasieloski L."/>
            <person name="Aguilar W."/>
            <person name="Moore D."/>
            <person name="Tallon L."/>
            <person name="Sadzewicz L."/>
            <person name="Ott S."/>
            <person name="Zhao X."/>
            <person name="Nagaraj S."/>
            <person name="Vavikolanu K."/>
            <person name="Aluvathingal J."/>
            <person name="Nadendla S."/>
            <person name="Sichtig H."/>
        </authorList>
    </citation>
    <scope>NUCLEOTIDE SEQUENCE [LARGE SCALE GENOMIC DNA]</scope>
    <source>
        <strain evidence="6">FDAARGOS_390</strain>
    </source>
</reference>
<organism evidence="5 6">
    <name type="scientific">Burkholderia gladioli</name>
    <name type="common">Pseudomonas marginata</name>
    <name type="synonym">Phytomonas marginata</name>
    <dbReference type="NCBI Taxonomy" id="28095"/>
    <lineage>
        <taxon>Bacteria</taxon>
        <taxon>Pseudomonadati</taxon>
        <taxon>Pseudomonadota</taxon>
        <taxon>Betaproteobacteria</taxon>
        <taxon>Burkholderiales</taxon>
        <taxon>Burkholderiaceae</taxon>
        <taxon>Burkholderia</taxon>
    </lineage>
</organism>
<comment type="caution">
    <text evidence="5">The sequence shown here is derived from an EMBL/GenBank/DDBJ whole genome shotgun (WGS) entry which is preliminary data.</text>
</comment>
<accession>A0A2A7SDL1</accession>
<dbReference type="PANTHER" id="PTHR47691:SF3">
    <property type="entry name" value="HTH-TYPE TRANSCRIPTIONAL REGULATOR RV0890C-RELATED"/>
    <property type="match status" value="1"/>
</dbReference>
<dbReference type="Gene3D" id="1.10.10.10">
    <property type="entry name" value="Winged helix-like DNA-binding domain superfamily/Winged helix DNA-binding domain"/>
    <property type="match status" value="1"/>
</dbReference>
<dbReference type="SMART" id="SM00862">
    <property type="entry name" value="Trans_reg_C"/>
    <property type="match status" value="1"/>
</dbReference>
<dbReference type="EMBL" id="PDDY01000001">
    <property type="protein sequence ID" value="PEH41340.1"/>
    <property type="molecule type" value="Genomic_DNA"/>
</dbReference>
<dbReference type="InterPro" id="IPR016032">
    <property type="entry name" value="Sig_transdc_resp-reg_C-effctor"/>
</dbReference>
<dbReference type="GO" id="GO:0003677">
    <property type="term" value="F:DNA binding"/>
    <property type="evidence" value="ECO:0007669"/>
    <property type="project" value="UniProtKB-UniRule"/>
</dbReference>
<evidence type="ECO:0000256" key="3">
    <source>
        <dbReference type="SAM" id="MobiDB-lite"/>
    </source>
</evidence>
<feature type="region of interest" description="Disordered" evidence="3">
    <location>
        <begin position="1"/>
        <end position="20"/>
    </location>
</feature>
<dbReference type="PANTHER" id="PTHR47691">
    <property type="entry name" value="REGULATOR-RELATED"/>
    <property type="match status" value="1"/>
</dbReference>
<proteinExistence type="predicted"/>
<dbReference type="InterPro" id="IPR027417">
    <property type="entry name" value="P-loop_NTPase"/>
</dbReference>
<evidence type="ECO:0000259" key="4">
    <source>
        <dbReference type="PROSITE" id="PS51755"/>
    </source>
</evidence>
<evidence type="ECO:0000313" key="6">
    <source>
        <dbReference type="Proteomes" id="UP000220629"/>
    </source>
</evidence>
<gene>
    <name evidence="5" type="ORF">CRM94_03715</name>
</gene>
<feature type="domain" description="OmpR/PhoB-type" evidence="4">
    <location>
        <begin position="24"/>
        <end position="119"/>
    </location>
</feature>
<evidence type="ECO:0000313" key="5">
    <source>
        <dbReference type="EMBL" id="PEH41340.1"/>
    </source>
</evidence>
<dbReference type="PROSITE" id="PS51755">
    <property type="entry name" value="OMPR_PHOB"/>
    <property type="match status" value="1"/>
</dbReference>
<evidence type="ECO:0000256" key="1">
    <source>
        <dbReference type="ARBA" id="ARBA00023125"/>
    </source>
</evidence>
<dbReference type="SUPFAM" id="SSF46894">
    <property type="entry name" value="C-terminal effector domain of the bipartite response regulators"/>
    <property type="match status" value="1"/>
</dbReference>
<dbReference type="Pfam" id="PF00486">
    <property type="entry name" value="Trans_reg_C"/>
    <property type="match status" value="1"/>
</dbReference>
<evidence type="ECO:0000256" key="2">
    <source>
        <dbReference type="PROSITE-ProRule" id="PRU01091"/>
    </source>
</evidence>
<dbReference type="RefSeq" id="WP_098151536.1">
    <property type="nucleotide sequence ID" value="NZ_CADEZR010000003.1"/>
</dbReference>
<dbReference type="Pfam" id="PF00931">
    <property type="entry name" value="NB-ARC"/>
    <property type="match status" value="1"/>
</dbReference>
<dbReference type="CDD" id="cd00383">
    <property type="entry name" value="trans_reg_C"/>
    <property type="match status" value="1"/>
</dbReference>
<protein>
    <submittedName>
        <fullName evidence="5">Transcriptional regulator</fullName>
    </submittedName>
</protein>
<dbReference type="Gene3D" id="3.40.50.300">
    <property type="entry name" value="P-loop containing nucleotide triphosphate hydrolases"/>
    <property type="match status" value="1"/>
</dbReference>